<evidence type="ECO:0000256" key="1">
    <source>
        <dbReference type="SAM" id="Phobius"/>
    </source>
</evidence>
<dbReference type="AlphaFoldDB" id="A0A923PMH4"/>
<reference evidence="3" key="1">
    <citation type="submission" date="2020-08" db="EMBL/GenBank/DDBJ databases">
        <title>Lewinella bacteria from marine environments.</title>
        <authorList>
            <person name="Zhong Y."/>
        </authorList>
    </citation>
    <scope>NUCLEOTIDE SEQUENCE</scope>
    <source>
        <strain evidence="3">KCTC 42187</strain>
    </source>
</reference>
<gene>
    <name evidence="3" type="ORF">H9S92_09490</name>
</gene>
<proteinExistence type="predicted"/>
<dbReference type="InterPro" id="IPR025646">
    <property type="entry name" value="DUF4350"/>
</dbReference>
<keyword evidence="1" id="KW-0812">Transmembrane</keyword>
<evidence type="ECO:0000313" key="3">
    <source>
        <dbReference type="EMBL" id="MBC6994396.1"/>
    </source>
</evidence>
<evidence type="ECO:0000313" key="4">
    <source>
        <dbReference type="Proteomes" id="UP000650081"/>
    </source>
</evidence>
<keyword evidence="4" id="KW-1185">Reference proteome</keyword>
<feature type="domain" description="DUF4350" evidence="2">
    <location>
        <begin position="40"/>
        <end position="220"/>
    </location>
</feature>
<comment type="caution">
    <text evidence="3">The sequence shown here is derived from an EMBL/GenBank/DDBJ whole genome shotgun (WGS) entry which is preliminary data.</text>
</comment>
<dbReference type="Pfam" id="PF14258">
    <property type="entry name" value="DUF4350"/>
    <property type="match status" value="1"/>
</dbReference>
<accession>A0A923PMH4</accession>
<sequence>MLKRALWYGIVALGLLSFYGCPSDWSETYRIKKKNPYDLYVLHQLLSARPEGLITIEDSLSILNNVSAPKSNYVFVGNYAYYNERAITELLAFVEKGNTAFIATHELPEDLAAHLFGNDCYYGVYDYQADHDNFLYLDTARLRVSAGTQEYELIQVWNNRPSPRATYYIQEEYLCDPEIDNEALGTLNAGYTNYVRLSWGEGNFYFLSTPIFLTNYFLVDSARYGYGADALAVLGDGPVYWDEFSRVPPSVARQRDQQTQRNRNYSGGRNLLQGNEALRYIQEQAPLALAWYTLVAAAILFVLFRGKRRQRIIPIIRRRENSSKRFIDTISRLVYQKGNHSALARQELASLRFYLQDRFGVRWKEDEPPPLNLSELIGAPPEVAKLALTEIRMAQKQKFLGEHQLVRFYRAIEPLYKL</sequence>
<keyword evidence="1" id="KW-1133">Transmembrane helix</keyword>
<dbReference type="Proteomes" id="UP000650081">
    <property type="component" value="Unassembled WGS sequence"/>
</dbReference>
<dbReference type="EMBL" id="JACSIT010000098">
    <property type="protein sequence ID" value="MBC6994396.1"/>
    <property type="molecule type" value="Genomic_DNA"/>
</dbReference>
<dbReference type="RefSeq" id="WP_187466472.1">
    <property type="nucleotide sequence ID" value="NZ_JACSIT010000098.1"/>
</dbReference>
<dbReference type="PROSITE" id="PS51257">
    <property type="entry name" value="PROKAR_LIPOPROTEIN"/>
    <property type="match status" value="1"/>
</dbReference>
<organism evidence="3 4">
    <name type="scientific">Neolewinella lacunae</name>
    <dbReference type="NCBI Taxonomy" id="1517758"/>
    <lineage>
        <taxon>Bacteria</taxon>
        <taxon>Pseudomonadati</taxon>
        <taxon>Bacteroidota</taxon>
        <taxon>Saprospiria</taxon>
        <taxon>Saprospirales</taxon>
        <taxon>Lewinellaceae</taxon>
        <taxon>Neolewinella</taxon>
    </lineage>
</organism>
<name>A0A923PMH4_9BACT</name>
<keyword evidence="1" id="KW-0472">Membrane</keyword>
<protein>
    <submittedName>
        <fullName evidence="3">DUF4350 domain-containing protein</fullName>
    </submittedName>
</protein>
<feature type="transmembrane region" description="Helical" evidence="1">
    <location>
        <begin position="285"/>
        <end position="304"/>
    </location>
</feature>
<evidence type="ECO:0000259" key="2">
    <source>
        <dbReference type="Pfam" id="PF14258"/>
    </source>
</evidence>